<keyword evidence="1" id="KW-0843">Virulence</keyword>
<dbReference type="InterPro" id="IPR041079">
    <property type="entry name" value="Neuraminidase-like"/>
</dbReference>
<proteinExistence type="predicted"/>
<dbReference type="EMBL" id="FNYO01000050">
    <property type="protein sequence ID" value="SEJ19911.1"/>
    <property type="molecule type" value="Genomic_DNA"/>
</dbReference>
<dbReference type="RefSeq" id="WP_090901552.1">
    <property type="nucleotide sequence ID" value="NZ_FNYO01000050.1"/>
</dbReference>
<dbReference type="InterPro" id="IPR018003">
    <property type="entry name" value="Insecticidal_toxin/plasmid_vir"/>
</dbReference>
<dbReference type="PROSITE" id="PS51820">
    <property type="entry name" value="PA14"/>
    <property type="match status" value="1"/>
</dbReference>
<evidence type="ECO:0000256" key="1">
    <source>
        <dbReference type="ARBA" id="ARBA00023026"/>
    </source>
</evidence>
<evidence type="ECO:0000313" key="4">
    <source>
        <dbReference type="EMBL" id="SEJ19911.1"/>
    </source>
</evidence>
<evidence type="ECO:0000256" key="2">
    <source>
        <dbReference type="SAM" id="MobiDB-lite"/>
    </source>
</evidence>
<name>A0A1H6WSL9_9GAMM</name>
<accession>A0A1H6WSL9</accession>
<dbReference type="Pfam" id="PF20220">
    <property type="entry name" value="ABC_toxin_N"/>
    <property type="match status" value="1"/>
</dbReference>
<sequence length="3029" mass="335557">MNRIIFPLGPGQDGPAIRDLQDGLLFLLERGVLIGNDEPARQEQIERLQREREAAVYGEVTGKLIDLVQEMARLDVGGEVDGPTARVLNEWLEQYGAFGSQPSAVIRIVTGKVWDEDGDVVKGVKVRAAHEADDGPIRLGEDVTDADGYYTIRYESPPGVNGVALQLAALGENGEPWVRSEVVPNARTLERIDLTMPAEAPAQNEWHIEGVILFDYGLPAEQLKLCLYRHDFGGKAIKLDETKTRSDGRYAFAYDTGGRTASLEIRAVNEADDKETPLSRALDNLKPRAVVNLVAPGSLKPLASEYGRLVADLTPHVGEMTKLAGAKEGSEQRDLTVLNRTTRWDARLIALASVTERLAADPDVGLPSEALYGLLRAGLPSDKLLLAQVEPDVVGIALKKVRDTGIIDVSDTGIDDIKTKFGAFTNKTRLSMPVPGSRSTYGELLRASSLPQEIQGKFASIYLKHRGSGGELWDEARKAGLDGAQIGKLQLQGKLAFLAGNSEEMTTRLLNGGLKDPVELVERDFHGADAWKNEVFAQAGIPPERRAALTEADRKQLEAVIPDAYAAEKVELRLEAYAEDMARKVRLSYPTQVLGRLIETDEKFKLASSHAATVKLLKGATAQGFRLGETPASAFLKSSAGLQGDLNEAEFQAAGQQLKMLQRVYQITPINEAMPVLTSLGMGSAFDVMAYPEEQFHILFKDKYLEIHQKPAPVGVPELIIRKAKQVSSITYNLFTIAKKLDSEPQVGAMSAPLQVRESVKNELIKHYPTMESLFGSMDYCECEHCRSVLSPAAYLVDLLQFVDIEPEVWGNFLAQWKKNHRQDYPHKNAAGQAMKPYDVLIERRPDLPYIALTCENTNTALPYIDIVNEILEYYVANGKLEKAAAHDTGDATTAELLAEPQNVIREAYDELGKARYPLNLPFDLWIETARQFCNYFETPLHNVLETFLPTDELFAPAQTFDHAAIFMESLGLSPAEVAIFDDTDPLGNDRWHDLYGYPPVRTAIQNSTNVNNATMSIANDDAAKLSAGVAYTYFDASANALNAESKILASVGAPDSGGAGQTTLIFEGIWAIAPVAGDLLVCDAVAMLKSAKTLSRRLGVTYKEIVEIVQTGFVNPDLGKLGVLYKLDVGVGTAKLYKDEKAFYEANQDFYEKNTGKSRSDLDPVSQQQYDDLAKKRPSREITGWDVLHEVTALERRFIDLAAAFKLPNVDDLRTAILAIPFEGVLLLADPDAGCNFDLTTLIYADGSNVDPIVFLRINLFVRLWRKLGWSIEETDRALTTFIPQSARYDSTATNLIKQPLKTALIYLAHLKALDEKLKVGKQSRLQLLTLWSDIATTGKKPLYAQLFLNRSVLKTSPVFDHPLGQYLNDPNVKIKDHMLVLQGALGLTADEIGRIFADAENSVAIAELSLKNVSLLYRYGLLAKVLKLSVNQLITLKQLSGFDPFKALHPDPFDPLTSLDQDYPFSQTLEFVKVTDEIKDSGMTIEDLDYLLRHRFDETGKYRPDPDGTLALLKVLAEGVRAIRTELAVPSDAGMLSEDALRKKLGLALPPDVVERFLGMVNGTAEFTASTTGVEARGDLPVALQGAVGIQEVSYDKDSKEQILKYRGVLFDKDKTVIIGKLASATQTQKTVLQKLLTNIQKQAFANITQDFIATLDNVPPANQLPSAKFAGSTALLVSYEQGQQVQSLTYHGILTDQEKAALKQKFESQLSPEQMSVFERLLDEIQSRITATISTVFTARASSITSGGELPLSPMKEDRRVRDTSYDLLRQEQKLTVQGVLRNENEKAAMKSRFDAALTEAQKQAFATLLDGVQKLAREFFDNQLKKQRLRLDGEAGFLEEADFDALFSPLEPLKEILPTDSPVEADSKRDENEKIDKKNQEDLQTRRNRIAQAFLPFLQQRLIRQFIVQTMTARTGADPVLVESFVADDRLLAAPKTLLDAFAATAQRGLNATFWDSADGAGPAMPMVLLLESDTGATDEAGNRLKPDGVNSARLEAYLEVPATGAYRFYAELDRQNAQAQLRFRHLPEPVFVKGQATADHDTLGDQPNEYIELKAGVLYHFSLDLKHLNGGNARLLVQGEMLPKGPLSQLTLYPAAVIEAAAGATTLLSKALQLVQSMGLSEREIRYLLTHAADFDNLSLSELPAATVGGSANEVIATAKRFGRFRRLAAYARLKRCLADGSDDLIGIFEASPTLTAVERKNVPLAKKLDENAFSAHPKLSVRYEVLNNIQRLTYDGTLSDAEAAAIKQLLPGSELLASLVDELQAALPEKLKRIAKLTRRADSVVKACATTLLPVADIRNESSLWRIWEALQVVERFGVLPASLLGWADIVNRATVAKRRFELARDMKEAIKARFEPENWRRVAQPIFDKLRQRQRDALVSYVMHRHGFERMEQLYEYFLIDPGMEPVVQTSRIRLAISSLQLFIQRCFLNLEPKVPPHPDLIKSKQWEWMKRYRVWEANRKIFLFPENWLEPEFRDDKTHLFTELEGALLQGDVSSDLVEDAFLNYLRKLDELARLDICAMHIEDNPDPALRTLHIFGRTYSQPHKYYYRRYVQQTWTPWEPVSAEIEGDHLAPVVWRDRLYLFWVTFMDKPAENGKPAEIKENDNEKAVTALTMSEVIRSVANIVATKIVDVQLHWSEYLQGEWSTRESGGFSPVISTSVSANFESRKAFIHVSKEYDPTNTNSAELGIFVHLGDEINSAFYLAGRNSTPEAAGYGAPVPAIMGFFASGPVPENKFISADEPNANRHKGHDALTVSFRERITTDPQKTSEPSNRTILQQGGGYTLLPCNNNLTLDVSEDAYRNAADPATVKAAIESGLPEIASLIKPVFYQDNRHTFFVEPDVTERTIEEWQEWVTRSPAPDPSWKAPNWWKKIVVIPDIPRKWPVPEPGDPWRFSVDPGSIIQPVPDRDWLVNPGSVVMFDDVLIGPAGQSGIEIHAGREFTAGGRLVKLNPSSGLVGAGESHVVVRDERSFGNSGLAVIGGGLNVVGGAGFNTALEQNFSNLNQIGFGAGLTSALRMGR</sequence>
<dbReference type="InterPro" id="IPR037524">
    <property type="entry name" value="PA14/GLEYA"/>
</dbReference>
<dbReference type="STRING" id="170623.SAMN04244579_03463"/>
<feature type="domain" description="PA14" evidence="3">
    <location>
        <begin position="1949"/>
        <end position="2096"/>
    </location>
</feature>
<evidence type="ECO:0000259" key="3">
    <source>
        <dbReference type="PROSITE" id="PS51820"/>
    </source>
</evidence>
<dbReference type="InterPro" id="IPR046839">
    <property type="entry name" value="ABC_toxin_N"/>
</dbReference>
<dbReference type="Pfam" id="PF03538">
    <property type="entry name" value="VRP1"/>
    <property type="match status" value="1"/>
</dbReference>
<feature type="region of interest" description="Disordered" evidence="2">
    <location>
        <begin position="1861"/>
        <end position="1886"/>
    </location>
</feature>
<evidence type="ECO:0000313" key="5">
    <source>
        <dbReference type="Proteomes" id="UP000199005"/>
    </source>
</evidence>
<reference evidence="4 5" key="1">
    <citation type="submission" date="2016-10" db="EMBL/GenBank/DDBJ databases">
        <authorList>
            <person name="de Groot N.N."/>
        </authorList>
    </citation>
    <scope>NUCLEOTIDE SEQUENCE [LARGE SCALE GENOMIC DNA]</scope>
    <source>
        <strain evidence="4 5">DSM 1041</strain>
    </source>
</reference>
<organism evidence="4 5">
    <name type="scientific">Azotobacter beijerinckii</name>
    <dbReference type="NCBI Taxonomy" id="170623"/>
    <lineage>
        <taxon>Bacteria</taxon>
        <taxon>Pseudomonadati</taxon>
        <taxon>Pseudomonadota</taxon>
        <taxon>Gammaproteobacteria</taxon>
        <taxon>Pseudomonadales</taxon>
        <taxon>Pseudomonadaceae</taxon>
        <taxon>Azotobacter</taxon>
    </lineage>
</organism>
<protein>
    <submittedName>
        <fullName evidence="4">Virulence plasmid A protein</fullName>
    </submittedName>
</protein>
<gene>
    <name evidence="4" type="ORF">SAMN04244579_03463</name>
</gene>
<dbReference type="Proteomes" id="UP000199005">
    <property type="component" value="Unassembled WGS sequence"/>
</dbReference>
<feature type="compositionally biased region" description="Basic and acidic residues" evidence="2">
    <location>
        <begin position="1869"/>
        <end position="1886"/>
    </location>
</feature>
<dbReference type="Pfam" id="PF18413">
    <property type="entry name" value="Neuraminidase"/>
    <property type="match status" value="1"/>
</dbReference>